<evidence type="ECO:0000313" key="5">
    <source>
        <dbReference type="Proteomes" id="UP000728032"/>
    </source>
</evidence>
<dbReference type="Proteomes" id="UP000728032">
    <property type="component" value="Unassembled WGS sequence"/>
</dbReference>
<sequence length="76" mass="8758">IYKSKDNEYIVKDKDYGISLTPDTVNEVCVSLTTAIKLFVQNNKALISEFGHQMRAIGEWFETHNTDKWQFISSSL</sequence>
<evidence type="ECO:0000313" key="4">
    <source>
        <dbReference type="EMBL" id="CAD7666593.1"/>
    </source>
</evidence>
<dbReference type="GO" id="GO:0032958">
    <property type="term" value="P:inositol phosphate biosynthetic process"/>
    <property type="evidence" value="ECO:0007669"/>
    <property type="project" value="InterPro"/>
</dbReference>
<accession>A0A7R9R2N0</accession>
<dbReference type="InterPro" id="IPR038286">
    <property type="entry name" value="IPK_sf"/>
</dbReference>
<name>A0A7R9R2N0_9ACAR</name>
<proteinExistence type="inferred from homology"/>
<dbReference type="EMBL" id="OC969572">
    <property type="protein sequence ID" value="CAD7666593.1"/>
    <property type="molecule type" value="Genomic_DNA"/>
</dbReference>
<dbReference type="EMBL" id="CAJPVJ010054747">
    <property type="protein sequence ID" value="CAG2183541.1"/>
    <property type="molecule type" value="Genomic_DNA"/>
</dbReference>
<feature type="non-terminal residue" evidence="4">
    <location>
        <position position="76"/>
    </location>
</feature>
<keyword evidence="5" id="KW-1185">Reference proteome</keyword>
<keyword evidence="2" id="KW-0808">Transferase</keyword>
<organism evidence="4">
    <name type="scientific">Oppiella nova</name>
    <dbReference type="NCBI Taxonomy" id="334625"/>
    <lineage>
        <taxon>Eukaryota</taxon>
        <taxon>Metazoa</taxon>
        <taxon>Ecdysozoa</taxon>
        <taxon>Arthropoda</taxon>
        <taxon>Chelicerata</taxon>
        <taxon>Arachnida</taxon>
        <taxon>Acari</taxon>
        <taxon>Acariformes</taxon>
        <taxon>Sarcoptiformes</taxon>
        <taxon>Oribatida</taxon>
        <taxon>Brachypylina</taxon>
        <taxon>Oppioidea</taxon>
        <taxon>Oppiidae</taxon>
        <taxon>Oppiella</taxon>
    </lineage>
</organism>
<reference evidence="4" key="1">
    <citation type="submission" date="2020-11" db="EMBL/GenBank/DDBJ databases">
        <authorList>
            <person name="Tran Van P."/>
        </authorList>
    </citation>
    <scope>NUCLEOTIDE SEQUENCE</scope>
</reference>
<dbReference type="OrthoDB" id="5958943at2759"/>
<dbReference type="Pfam" id="PF03770">
    <property type="entry name" value="IPK"/>
    <property type="match status" value="1"/>
</dbReference>
<dbReference type="GO" id="GO:0016301">
    <property type="term" value="F:kinase activity"/>
    <property type="evidence" value="ECO:0007669"/>
    <property type="project" value="UniProtKB-KW"/>
</dbReference>
<dbReference type="InterPro" id="IPR005522">
    <property type="entry name" value="IPK"/>
</dbReference>
<evidence type="ECO:0000256" key="2">
    <source>
        <dbReference type="ARBA" id="ARBA00022679"/>
    </source>
</evidence>
<protein>
    <submittedName>
        <fullName evidence="4">Uncharacterized protein</fullName>
    </submittedName>
</protein>
<dbReference type="Gene3D" id="3.30.470.160">
    <property type="entry name" value="Inositol polyphosphate kinase"/>
    <property type="match status" value="1"/>
</dbReference>
<gene>
    <name evidence="4" type="ORF">ONB1V03_LOCUS22961</name>
</gene>
<evidence type="ECO:0000256" key="3">
    <source>
        <dbReference type="ARBA" id="ARBA00022777"/>
    </source>
</evidence>
<evidence type="ECO:0000256" key="1">
    <source>
        <dbReference type="ARBA" id="ARBA00007374"/>
    </source>
</evidence>
<keyword evidence="3" id="KW-0418">Kinase</keyword>
<comment type="similarity">
    <text evidence="1">Belongs to the inositol phosphokinase (IPK) family.</text>
</comment>
<dbReference type="AlphaFoldDB" id="A0A7R9R2N0"/>
<feature type="non-terminal residue" evidence="4">
    <location>
        <position position="1"/>
    </location>
</feature>